<evidence type="ECO:0008006" key="4">
    <source>
        <dbReference type="Google" id="ProtNLM"/>
    </source>
</evidence>
<proteinExistence type="inferred from homology"/>
<dbReference type="InterPro" id="IPR005531">
    <property type="entry name" value="Asp23"/>
</dbReference>
<organism evidence="2 3">
    <name type="scientific">Kitasatospora terrestris</name>
    <dbReference type="NCBI Taxonomy" id="258051"/>
    <lineage>
        <taxon>Bacteria</taxon>
        <taxon>Bacillati</taxon>
        <taxon>Actinomycetota</taxon>
        <taxon>Actinomycetes</taxon>
        <taxon>Kitasatosporales</taxon>
        <taxon>Streptomycetaceae</taxon>
        <taxon>Kitasatospora</taxon>
    </lineage>
</organism>
<comment type="similarity">
    <text evidence="1">Belongs to the asp23 family.</text>
</comment>
<reference evidence="3" key="1">
    <citation type="journal article" date="2019" name="Int. J. Syst. Evol. Microbiol.">
        <title>The Global Catalogue of Microorganisms (GCM) 10K type strain sequencing project: providing services to taxonomists for standard genome sequencing and annotation.</title>
        <authorList>
            <consortium name="The Broad Institute Genomics Platform"/>
            <consortium name="The Broad Institute Genome Sequencing Center for Infectious Disease"/>
            <person name="Wu L."/>
            <person name="Ma J."/>
        </authorList>
    </citation>
    <scope>NUCLEOTIDE SEQUENCE [LARGE SCALE GENOMIC DNA]</scope>
    <source>
        <strain evidence="3">JCM 13006</strain>
    </source>
</reference>
<comment type="caution">
    <text evidence="2">The sequence shown here is derived from an EMBL/GenBank/DDBJ whole genome shotgun (WGS) entry which is preliminary data.</text>
</comment>
<evidence type="ECO:0000313" key="3">
    <source>
        <dbReference type="Proteomes" id="UP001501752"/>
    </source>
</evidence>
<evidence type="ECO:0000313" key="2">
    <source>
        <dbReference type="EMBL" id="GAA4830567.1"/>
    </source>
</evidence>
<dbReference type="Proteomes" id="UP001501752">
    <property type="component" value="Unassembled WGS sequence"/>
</dbReference>
<gene>
    <name evidence="2" type="ORF">GCM10023235_00700</name>
</gene>
<dbReference type="RefSeq" id="WP_345694701.1">
    <property type="nucleotide sequence ID" value="NZ_BAABIS010000001.1"/>
</dbReference>
<protein>
    <recommendedName>
        <fullName evidence="4">Asp23/Gls24 family envelope stress response protein</fullName>
    </recommendedName>
</protein>
<keyword evidence="3" id="KW-1185">Reference proteome</keyword>
<evidence type="ECO:0000256" key="1">
    <source>
        <dbReference type="ARBA" id="ARBA00005721"/>
    </source>
</evidence>
<accession>A0ABP9D5Y5</accession>
<dbReference type="EMBL" id="BAABIS010000001">
    <property type="protein sequence ID" value="GAA4830567.1"/>
    <property type="molecule type" value="Genomic_DNA"/>
</dbReference>
<dbReference type="Pfam" id="PF03780">
    <property type="entry name" value="Asp23"/>
    <property type="match status" value="1"/>
</dbReference>
<sequence length="127" mass="13105">MSTGTPAARSGRLVALPAPAERGATVIPDRVVARLATQVAREALTGLVTGAPRPHADAARTKAAVRSGTARLEVTVDLPYPIDISSAAEAVQQRIVAQMEELTGLSVSDVVLTVRNLYLAAAPGRVA</sequence>
<name>A0ABP9D5Y5_9ACTN</name>